<dbReference type="Proteomes" id="UP001429984">
    <property type="component" value="Unassembled WGS sequence"/>
</dbReference>
<reference evidence="6 7" key="1">
    <citation type="submission" date="2020-11" db="EMBL/GenBank/DDBJ databases">
        <title>Draft Genome Sequence and Secondary Metabolite Biosynthetic Potential of the Lysobacter niastensis Type strain DSM 18481.</title>
        <authorList>
            <person name="Turrini P."/>
            <person name="Artuso I."/>
            <person name="Tescari M."/>
            <person name="Lugli G.A."/>
            <person name="Frangipani E."/>
            <person name="Ventura M."/>
            <person name="Visca P."/>
        </authorList>
    </citation>
    <scope>NUCLEOTIDE SEQUENCE [LARGE SCALE GENOMIC DNA]</scope>
    <source>
        <strain evidence="6 7">DSM 18481</strain>
    </source>
</reference>
<comment type="caution">
    <text evidence="6">The sequence shown here is derived from an EMBL/GenBank/DDBJ whole genome shotgun (WGS) entry which is preliminary data.</text>
</comment>
<organism evidence="6 7">
    <name type="scientific">Lysobacter niastensis</name>
    <dbReference type="NCBI Taxonomy" id="380629"/>
    <lineage>
        <taxon>Bacteria</taxon>
        <taxon>Pseudomonadati</taxon>
        <taxon>Pseudomonadota</taxon>
        <taxon>Gammaproteobacteria</taxon>
        <taxon>Lysobacterales</taxon>
        <taxon>Lysobacteraceae</taxon>
        <taxon>Lysobacter</taxon>
    </lineage>
</organism>
<dbReference type="EMBL" id="JADLZT010000005">
    <property type="protein sequence ID" value="MBF6024300.1"/>
    <property type="molecule type" value="Genomic_DNA"/>
</dbReference>
<feature type="region of interest" description="Disordered" evidence="4">
    <location>
        <begin position="1063"/>
        <end position="1087"/>
    </location>
</feature>
<dbReference type="InterPro" id="IPR000873">
    <property type="entry name" value="AMP-dep_synth/lig_dom"/>
</dbReference>
<dbReference type="Pfam" id="PF13193">
    <property type="entry name" value="AMP-binding_C"/>
    <property type="match status" value="2"/>
</dbReference>
<dbReference type="InterPro" id="IPR020806">
    <property type="entry name" value="PKS_PP-bd"/>
</dbReference>
<name>A0ABS0BAW4_9GAMM</name>
<evidence type="ECO:0000256" key="1">
    <source>
        <dbReference type="ARBA" id="ARBA00001957"/>
    </source>
</evidence>
<dbReference type="Pfam" id="PF00501">
    <property type="entry name" value="AMP-binding"/>
    <property type="match status" value="2"/>
</dbReference>
<proteinExistence type="predicted"/>
<dbReference type="CDD" id="cd12116">
    <property type="entry name" value="A_NRPS_Ta1_like"/>
    <property type="match status" value="1"/>
</dbReference>
<dbReference type="InterPro" id="IPR001242">
    <property type="entry name" value="Condensation_dom"/>
</dbReference>
<dbReference type="InterPro" id="IPR006162">
    <property type="entry name" value="Ppantetheine_attach_site"/>
</dbReference>
<dbReference type="Gene3D" id="3.40.50.980">
    <property type="match status" value="4"/>
</dbReference>
<protein>
    <submittedName>
        <fullName evidence="6">Amino acid adenylation domain-containing protein</fullName>
    </submittedName>
</protein>
<dbReference type="SMART" id="SM00823">
    <property type="entry name" value="PKS_PP"/>
    <property type="match status" value="2"/>
</dbReference>
<keyword evidence="2" id="KW-0596">Phosphopantetheine</keyword>
<dbReference type="Gene3D" id="3.30.559.10">
    <property type="entry name" value="Chloramphenicol acetyltransferase-like domain"/>
    <property type="match status" value="2"/>
</dbReference>
<dbReference type="RefSeq" id="WP_194930912.1">
    <property type="nucleotide sequence ID" value="NZ_JADLZT010000005.1"/>
</dbReference>
<dbReference type="InterPro" id="IPR009081">
    <property type="entry name" value="PP-bd_ACP"/>
</dbReference>
<dbReference type="PANTHER" id="PTHR45527:SF1">
    <property type="entry name" value="FATTY ACID SYNTHASE"/>
    <property type="match status" value="1"/>
</dbReference>
<dbReference type="InterPro" id="IPR010071">
    <property type="entry name" value="AA_adenyl_dom"/>
</dbReference>
<dbReference type="Pfam" id="PF00550">
    <property type="entry name" value="PP-binding"/>
    <property type="match status" value="2"/>
</dbReference>
<dbReference type="InterPro" id="IPR025110">
    <property type="entry name" value="AMP-bd_C"/>
</dbReference>
<dbReference type="InterPro" id="IPR036736">
    <property type="entry name" value="ACP-like_sf"/>
</dbReference>
<dbReference type="Pfam" id="PF00668">
    <property type="entry name" value="Condensation"/>
    <property type="match status" value="2"/>
</dbReference>
<sequence length="2160" mass="238266">MSTVRPSLQNPVDYDPFAEGALARVVPTTEPQREIWLADRLGPDASLAFNESARMRLRGRLDVAALRASLQELVDRHDALRSGFGPDGETLCVLDHVTLEIDERDLCALDRQDRTQLVDRHLRLAVDTPFSLEHDPLFRAELLKLAPEEHVLILTAHHIVCDGWSWWVLVQELGALYARRTGVSMKELAPADSFADYALTQSEAPVLAEDERYWLSRFSGEAPVLDLPSDRPRPARRSFASSREDYELDATLVEALRKLGAKRGFSLFATLLASFSGLLARLSGQSQIVVGIPAAGQALDGHDHLVGHCVNTLPLLFDVELDKPVAHALAQAQSTLLDAIEHQRYTLGTLMRKLKIGRDPSRLPLISVMFNIDQALEQQRHALPGLELDFATNPRSHENFELFVNAVQTETGLRLECQYNTALFDASTIRRWCGYWRTMLESMVAEPDRAFGRLPLLSETERWQVLEKWNDTEADYALDRCLHELVEAQVERTPQAPAVVFDGHGLSYAELNARANRLARHLRALGAGPDQRVAVCAERSPEMVVALLAILKAGAAYVPLDPTYPPDRLAYMLEDSVPSVVLTQARLQGLLGEGARTVLVLDAPSPAWASQSGANLERAGLDSSHLAYMIYTSGSTGQPKGAMNEHRGIVNRLLWMQDEYRIGADDAVLQKTPFSFDVSVWEFFWPLMTGARLVMARPDGHKDPAYLADVIQRERITTMHFVPSMLHVFLESTVERGRMASLRRVMCSGEALPASLATRFHECIPGIELHNLYGPTEAAVDVTAWACLPGAKETTVPIGRPIANTRMYVLDRYGQPVPMGVAGELFIGGIQVGRGYLNRAELTVERFLADPFAREAGARMYKTGDLGRWRHDGSIEYLGRNDFQVKLRGFRIELGEIEKRLETHPGVAQAVVIAREDRPGDMRLVAYLAPRAGASLDASALAEHLKSGLPEYMVPSHFIVLDAIPLSPNGKVDRKALPAPELEQASGDAEQAAPRDALEEAVASAMASVLGRTSMGIHDGFFELGGHSLLAAQVCARLTRELSMEVPLRSLFDAPTPARLAEQLRQQQDAPRGDAHPSWVVSRRSQQARAPMSLMQQRLWVLEQMEPDGVTWNTPSAHRLRGDLDIEALERAFQEVVRRQPSLRTRFVTDSDGDNAVQQIEDSIDVSLLPLEDFSDTDEGSRERLLRDRIESLIAKPFRLDEAPLFRARLFRLGPQDHVLFFMTHHIIWDGWSFDLFYEEMSALYAAYSRGMPAPLAELEVSYGDYAEWHLQRLSGDELKRQLEYWQGQLQGALEPLDLPTDFPRPPEMSGGGSTEWLKFDRATTESLRALGAQAEATLFMTLLAAYCVLLHRMTGQRELVIGIPVRNRPTEALERVMGLFVNMLPLRLSVDPERPFVDLVRHVRERVVEAFSYPDVPFEQLVRSLRIPRDPSRSPIYQALFSFQDVRQRPTHWGALKHERFPVFQPGTSQDIGLWFVENAQGLVGGLTYNTDILASATVARFHQRLAGMLDTLRTDPSRAVGDIDMCAASDQESLRAWNDTASEPAGTQTLHAVLEQQARRTPDRTALRFGERTVTYAALDASSNRIAHTLRRRGVGQGDLVGICLERGPDLVAAMIGVLKAGAGYVPLDPGYPPARLHFIAEDAGLSLIVSEGQLAAPMDFPRHRLLLLDEDRPAIDAAIAETAPELDATDPESVAYAIYTSGSTGQPKGVRIPHCAVLNFLASMQREPGLAANDRLLAVTTTSFDIAVLELFLPLSIGAEVIIASREQAGDGHALAVLLSASGATVMQATPSTWRMLIDAGWRGAPRLRVLVGGEPLSAELASQLRGGCAEVWNMYGPTETTVWSTCCKVEHPEAGISIGRPIANTTVWVRDERGQLCPVGVPGEIWIGGDGVALGYHLRPELDAQRFVPDPYSSADGARLYRTGDRGRWRADGTLEHLGRLDFQVKLRGHRIELGEIEARVSADPAVASTVAVVREDRPGDVRLVAYAVPRAGAQIDVAGLRARLRSVLPDYMVPQHIVALEVMPLLPNGKIDRKALPLPLAAGAEGTAPAMEEIADPRVRYLVGIWTELLATTAGPDDNFFDLGGHSMLAVQMANRVARDTGARIRLVRLATQTLSQVAAELPENLKEPAAAVAGKGLVRNVMRLFGISASEGKP</sequence>
<dbReference type="NCBIfam" id="TIGR01733">
    <property type="entry name" value="AA-adenyl-dom"/>
    <property type="match status" value="2"/>
</dbReference>
<evidence type="ECO:0000313" key="6">
    <source>
        <dbReference type="EMBL" id="MBF6024300.1"/>
    </source>
</evidence>
<dbReference type="PROSITE" id="PS00455">
    <property type="entry name" value="AMP_BINDING"/>
    <property type="match status" value="1"/>
</dbReference>
<evidence type="ECO:0000256" key="2">
    <source>
        <dbReference type="ARBA" id="ARBA00022450"/>
    </source>
</evidence>
<keyword evidence="7" id="KW-1185">Reference proteome</keyword>
<dbReference type="NCBIfam" id="NF003417">
    <property type="entry name" value="PRK04813.1"/>
    <property type="match status" value="2"/>
</dbReference>
<dbReference type="InterPro" id="IPR020845">
    <property type="entry name" value="AMP-binding_CS"/>
</dbReference>
<dbReference type="SUPFAM" id="SSF52777">
    <property type="entry name" value="CoA-dependent acyltransferases"/>
    <property type="match status" value="4"/>
</dbReference>
<dbReference type="InterPro" id="IPR023213">
    <property type="entry name" value="CAT-like_dom_sf"/>
</dbReference>
<dbReference type="PROSITE" id="PS00012">
    <property type="entry name" value="PHOSPHOPANTETHEINE"/>
    <property type="match status" value="2"/>
</dbReference>
<feature type="domain" description="Carrier" evidence="5">
    <location>
        <begin position="993"/>
        <end position="1068"/>
    </location>
</feature>
<accession>A0ABS0BAW4</accession>
<feature type="domain" description="Carrier" evidence="5">
    <location>
        <begin position="2058"/>
        <end position="2135"/>
    </location>
</feature>
<dbReference type="CDD" id="cd19531">
    <property type="entry name" value="LCL_NRPS-like"/>
    <property type="match status" value="2"/>
</dbReference>
<keyword evidence="3" id="KW-0597">Phosphoprotein</keyword>
<dbReference type="InterPro" id="IPR045851">
    <property type="entry name" value="AMP-bd_C_sf"/>
</dbReference>
<dbReference type="PANTHER" id="PTHR45527">
    <property type="entry name" value="NONRIBOSOMAL PEPTIDE SYNTHETASE"/>
    <property type="match status" value="1"/>
</dbReference>
<dbReference type="SUPFAM" id="SSF56801">
    <property type="entry name" value="Acetyl-CoA synthetase-like"/>
    <property type="match status" value="2"/>
</dbReference>
<dbReference type="Gene3D" id="3.30.300.30">
    <property type="match status" value="2"/>
</dbReference>
<dbReference type="PROSITE" id="PS50075">
    <property type="entry name" value="CARRIER"/>
    <property type="match status" value="2"/>
</dbReference>
<evidence type="ECO:0000256" key="4">
    <source>
        <dbReference type="SAM" id="MobiDB-lite"/>
    </source>
</evidence>
<evidence type="ECO:0000256" key="3">
    <source>
        <dbReference type="ARBA" id="ARBA00022553"/>
    </source>
</evidence>
<dbReference type="CDD" id="cd17646">
    <property type="entry name" value="A_NRPS_AB3403-like"/>
    <property type="match status" value="1"/>
</dbReference>
<evidence type="ECO:0000259" key="5">
    <source>
        <dbReference type="PROSITE" id="PS50075"/>
    </source>
</evidence>
<dbReference type="Gene3D" id="1.10.1200.10">
    <property type="entry name" value="ACP-like"/>
    <property type="match status" value="2"/>
</dbReference>
<dbReference type="SUPFAM" id="SSF47336">
    <property type="entry name" value="ACP-like"/>
    <property type="match status" value="2"/>
</dbReference>
<comment type="cofactor">
    <cofactor evidence="1">
        <name>pantetheine 4'-phosphate</name>
        <dbReference type="ChEBI" id="CHEBI:47942"/>
    </cofactor>
</comment>
<dbReference type="Gene3D" id="3.30.559.30">
    <property type="entry name" value="Nonribosomal peptide synthetase, condensation domain"/>
    <property type="match status" value="2"/>
</dbReference>
<dbReference type="Gene3D" id="2.30.38.10">
    <property type="entry name" value="Luciferase, Domain 3"/>
    <property type="match status" value="2"/>
</dbReference>
<gene>
    <name evidence="6" type="ORF">IU514_09685</name>
</gene>
<evidence type="ECO:0000313" key="7">
    <source>
        <dbReference type="Proteomes" id="UP001429984"/>
    </source>
</evidence>